<dbReference type="Pfam" id="PF06985">
    <property type="entry name" value="HET"/>
    <property type="match status" value="1"/>
</dbReference>
<proteinExistence type="predicted"/>
<organism evidence="2 3">
    <name type="scientific">Armillaria gallica</name>
    <name type="common">Bulbous honey fungus</name>
    <name type="synonym">Armillaria bulbosa</name>
    <dbReference type="NCBI Taxonomy" id="47427"/>
    <lineage>
        <taxon>Eukaryota</taxon>
        <taxon>Fungi</taxon>
        <taxon>Dikarya</taxon>
        <taxon>Basidiomycota</taxon>
        <taxon>Agaricomycotina</taxon>
        <taxon>Agaricomycetes</taxon>
        <taxon>Agaricomycetidae</taxon>
        <taxon>Agaricales</taxon>
        <taxon>Marasmiineae</taxon>
        <taxon>Physalacriaceae</taxon>
        <taxon>Armillaria</taxon>
    </lineage>
</organism>
<dbReference type="STRING" id="47427.A0A2H3D4K0"/>
<evidence type="ECO:0000313" key="3">
    <source>
        <dbReference type="Proteomes" id="UP000217790"/>
    </source>
</evidence>
<gene>
    <name evidence="2" type="ORF">ARMGADRAFT_353564</name>
</gene>
<reference evidence="3" key="1">
    <citation type="journal article" date="2017" name="Nat. Ecol. Evol.">
        <title>Genome expansion and lineage-specific genetic innovations in the forest pathogenic fungi Armillaria.</title>
        <authorList>
            <person name="Sipos G."/>
            <person name="Prasanna A.N."/>
            <person name="Walter M.C."/>
            <person name="O'Connor E."/>
            <person name="Balint B."/>
            <person name="Krizsan K."/>
            <person name="Kiss B."/>
            <person name="Hess J."/>
            <person name="Varga T."/>
            <person name="Slot J."/>
            <person name="Riley R."/>
            <person name="Boka B."/>
            <person name="Rigling D."/>
            <person name="Barry K."/>
            <person name="Lee J."/>
            <person name="Mihaltcheva S."/>
            <person name="LaButti K."/>
            <person name="Lipzen A."/>
            <person name="Waldron R."/>
            <person name="Moloney N.M."/>
            <person name="Sperisen C."/>
            <person name="Kredics L."/>
            <person name="Vagvoelgyi C."/>
            <person name="Patrignani A."/>
            <person name="Fitzpatrick D."/>
            <person name="Nagy I."/>
            <person name="Doyle S."/>
            <person name="Anderson J.B."/>
            <person name="Grigoriev I.V."/>
            <person name="Gueldener U."/>
            <person name="Muensterkoetter M."/>
            <person name="Nagy L.G."/>
        </authorList>
    </citation>
    <scope>NUCLEOTIDE SEQUENCE [LARGE SCALE GENOMIC DNA]</scope>
    <source>
        <strain evidence="3">Ar21-2</strain>
    </source>
</reference>
<keyword evidence="3" id="KW-1185">Reference proteome</keyword>
<dbReference type="PANTHER" id="PTHR33112:SF16">
    <property type="entry name" value="HETEROKARYON INCOMPATIBILITY DOMAIN-CONTAINING PROTEIN"/>
    <property type="match status" value="1"/>
</dbReference>
<feature type="domain" description="Heterokaryon incompatibility" evidence="1">
    <location>
        <begin position="47"/>
        <end position="143"/>
    </location>
</feature>
<dbReference type="InterPro" id="IPR010730">
    <property type="entry name" value="HET"/>
</dbReference>
<name>A0A2H3D4K0_ARMGA</name>
<dbReference type="OrthoDB" id="5125733at2759"/>
<protein>
    <recommendedName>
        <fullName evidence="1">Heterokaryon incompatibility domain-containing protein</fullName>
    </recommendedName>
</protein>
<dbReference type="InParanoid" id="A0A2H3D4K0"/>
<dbReference type="Proteomes" id="UP000217790">
    <property type="component" value="Unassembled WGS sequence"/>
</dbReference>
<evidence type="ECO:0000313" key="2">
    <source>
        <dbReference type="EMBL" id="PBK88694.1"/>
    </source>
</evidence>
<sequence length="467" mass="53411">MGPEPASLYDDQKFGLLHPRHPLGKYPKNYPGRHHRDSITRFTIPVVDALCILQDSRDDKAREIAQIRHIFRDSYVTIIAACAHKVSDGFLHDRRTTITEWCIWETKLLLFLCPDGSIGTMQLHMKENTPTEPINDRAWCLEERALSARRLVYATHTLLYECQTIHDNVNHALNFVEMTRVEDIPRLPDCIFLPPATPRGNHPESAEDEASKSWSEMLEIYTQRALTKPRDRLIALSGIAEQFSRFWSHSKYIAGLWEHQLPGSLLWYNRGLKECCSRPDRYRAPSWSWASTEGRIDVGYCSNEGTLCTIFQWDVTATHPVNPFGQVNEGSLVLDAILQPAVWHPVVVGLLQGYLLEADGVLTDSPKSPKSEWDRYERGQIGFAMRDAIEPVSEEIGRVHLALVRLSADLILYGLVLVLVPVTSEVANAERNDYPVFRRVGWFNAPYHRSPNLETWLKSMPHRIKIV</sequence>
<dbReference type="EMBL" id="KZ293671">
    <property type="protein sequence ID" value="PBK88694.1"/>
    <property type="molecule type" value="Genomic_DNA"/>
</dbReference>
<dbReference type="PANTHER" id="PTHR33112">
    <property type="entry name" value="DOMAIN PROTEIN, PUTATIVE-RELATED"/>
    <property type="match status" value="1"/>
</dbReference>
<evidence type="ECO:0000259" key="1">
    <source>
        <dbReference type="Pfam" id="PF06985"/>
    </source>
</evidence>
<dbReference type="OMA" id="WIADHEN"/>
<dbReference type="AlphaFoldDB" id="A0A2H3D4K0"/>
<accession>A0A2H3D4K0</accession>